<dbReference type="KEGG" id="dsa:Desal_1444"/>
<sequence>MTVVSSGNTITFAGDGVQTFFDFNFRIYRAEDLCAVLRNSESTEERLVLGTDFNILSGVGSDSGGRVQYPVNGTPLPVGQSITLYREIAYTQELELVDNDPFSAQLLNEAFDRGVMRDQQLQEQVDRALKYDISTPDAERLTPQEMVQTISNARDEAVSAHSGAIEAEENARVMLGDALSAQSGSEAARDRALLAQSAAEEARDSAIEISLGDLSSLRSSSPVLSAPAEALEGTTVSIVITDHTDDGISSYEINTFGFGAASITGNTISWVLETSAVDVTKAIEVTRRRRGELYSDPTVHRLLIRHVAVQDGPTIAFADSVDGYPGASVDSEGVHTPAYSTPAENTLQIVSAKPEIVVVNGKLVVLDGSTESVLKLAMLVAAGDVLITDQGECFVASVEASSNPAITLLDTFAGTVDNGLRLHAPYSPGGLQFTPTENCTVDTVTLKAGLSVNADAQCSAAIFSDNNGVPGANLSGYGPVVAPVANQFCEMSVPAVELTAGTKYWAIVQNTGTGYTAFWNDRDATSPLSYRDYQADNIGAWGMKVVSTSTDEYAATLTTPLPSAPITAYISPFWKSISVDAATTSTNFVTPTEVTEGDIIRVPEKDFSAGPVTLLPKEEAFGSITAANLGSVRNTFIDKESRLTAGRTITHVGTKSVTSAQPSISLYIVKRGSDGKFTPVVRLDTSLTQANNQPQYFELVTPFVVPDTDEYYLGVHFASSSYWWSDTHNAWLITGQTAVDTAYTATDNPGYVAVGCKYLAYDYAVDTTAADLLTAPTVAAIKQPDFALKVGAGAIGEYIGPQEALKLDGGIVQLHEDIDTFPNGSAARTLVDLSRKIPNEATVSKFLWNSGNSAGGGYNQTIKMKIVKQTAANTFDVVVDQTIDCAGREGNVYHSDDLVTPYTIPETGDYYVAIYVQGTTPYFSFWSMTAGENANLDGADMTGTGNTTTSSAYVFAIGWEELGSSSTTSVVTKGGSSVKDKILKAGGLHKTLLFDGVEKEVSAVSEIVSQGGPEIIADQGTFIHSTADPNHTTPNPLTQLLENTTTFWSTNDVGPAIVNTGYVGSQFAEDTTVYGFYLRHWGTADIANNSMTSVMVQESTDGIKWTDVEQITITELGLNLGQYTLTTPRTGKFMRLLAKADSLCVNCSWAVSYLRWFGLETTYTTTIVPAVELPQVPSSVAIPDRCTLTPANYAYALDGEDLKVRGTEIALENNPALTRLAMSVNGEGVIFKRGKIYIKEKP</sequence>
<name>C6BRR6_MARSD</name>
<dbReference type="InterPro" id="IPR008979">
    <property type="entry name" value="Galactose-bd-like_sf"/>
</dbReference>
<dbReference type="Proteomes" id="UP000002601">
    <property type="component" value="Chromosome"/>
</dbReference>
<keyword evidence="2" id="KW-1185">Reference proteome</keyword>
<organism evidence="1 2">
    <name type="scientific">Maridesulfovibrio salexigens (strain ATCC 14822 / DSM 2638 / NCIMB 8403 / VKM B-1763)</name>
    <name type="common">Desulfovibrio salexigens</name>
    <dbReference type="NCBI Taxonomy" id="526222"/>
    <lineage>
        <taxon>Bacteria</taxon>
        <taxon>Pseudomonadati</taxon>
        <taxon>Thermodesulfobacteriota</taxon>
        <taxon>Desulfovibrionia</taxon>
        <taxon>Desulfovibrionales</taxon>
        <taxon>Desulfovibrionaceae</taxon>
        <taxon>Maridesulfovibrio</taxon>
    </lineage>
</organism>
<dbReference type="HOGENOM" id="CLU_266550_0_0_7"/>
<protein>
    <recommendedName>
        <fullName evidence="3">F5/8 type C domain-containing protein</fullName>
    </recommendedName>
</protein>
<gene>
    <name evidence="1" type="ordered locus">Desal_1444</name>
</gene>
<dbReference type="OrthoDB" id="5453447at2"/>
<dbReference type="EMBL" id="CP001649">
    <property type="protein sequence ID" value="ACS79506.1"/>
    <property type="molecule type" value="Genomic_DNA"/>
</dbReference>
<dbReference type="eggNOG" id="ENOG5032Z5M">
    <property type="taxonomic scope" value="Bacteria"/>
</dbReference>
<dbReference type="STRING" id="526222.Desal_1444"/>
<accession>C6BRR6</accession>
<dbReference type="Gene3D" id="2.60.120.260">
    <property type="entry name" value="Galactose-binding domain-like"/>
    <property type="match status" value="1"/>
</dbReference>
<dbReference type="NCBIfam" id="NF041539">
    <property type="entry name" value="choice_anch_R"/>
    <property type="match status" value="1"/>
</dbReference>
<evidence type="ECO:0000313" key="1">
    <source>
        <dbReference type="EMBL" id="ACS79506.1"/>
    </source>
</evidence>
<dbReference type="RefSeq" id="WP_015851324.1">
    <property type="nucleotide sequence ID" value="NC_012881.1"/>
</dbReference>
<evidence type="ECO:0000313" key="2">
    <source>
        <dbReference type="Proteomes" id="UP000002601"/>
    </source>
</evidence>
<reference evidence="1 2" key="1">
    <citation type="submission" date="2009-06" db="EMBL/GenBank/DDBJ databases">
        <title>Complete sequence of Desulfovibrio salexigens DSM 2638.</title>
        <authorList>
            <consortium name="US DOE Joint Genome Institute"/>
            <person name="Lucas S."/>
            <person name="Copeland A."/>
            <person name="Lapidus A."/>
            <person name="Glavina del Rio T."/>
            <person name="Tice H."/>
            <person name="Bruce D."/>
            <person name="Goodwin L."/>
            <person name="Pitluck S."/>
            <person name="Munk A.C."/>
            <person name="Brettin T."/>
            <person name="Detter J.C."/>
            <person name="Han C."/>
            <person name="Tapia R."/>
            <person name="Larimer F."/>
            <person name="Land M."/>
            <person name="Hauser L."/>
            <person name="Kyrpides N."/>
            <person name="Anderson I."/>
            <person name="Wall J.D."/>
            <person name="Arkin A.P."/>
            <person name="Dehal P."/>
            <person name="Chivian D."/>
            <person name="Giles B."/>
            <person name="Hazen T.C."/>
        </authorList>
    </citation>
    <scope>NUCLEOTIDE SEQUENCE [LARGE SCALE GENOMIC DNA]</scope>
    <source>
        <strain evidence="2">ATCC 14822 / DSM 2638 / NCIMB 8403 / VKM B-1763</strain>
    </source>
</reference>
<dbReference type="SUPFAM" id="SSF49785">
    <property type="entry name" value="Galactose-binding domain-like"/>
    <property type="match status" value="1"/>
</dbReference>
<evidence type="ECO:0008006" key="3">
    <source>
        <dbReference type="Google" id="ProtNLM"/>
    </source>
</evidence>
<proteinExistence type="predicted"/>
<dbReference type="AlphaFoldDB" id="C6BRR6"/>